<dbReference type="InterPro" id="IPR001638">
    <property type="entry name" value="Solute-binding_3/MltF_N"/>
</dbReference>
<comment type="caution">
    <text evidence="4">The sequence shown here is derived from an EMBL/GenBank/DDBJ whole genome shotgun (WGS) entry which is preliminary data.</text>
</comment>
<dbReference type="AlphaFoldDB" id="A0A3A9J5N2"/>
<keyword evidence="1 2" id="KW-0732">Signal</keyword>
<dbReference type="Gene3D" id="3.40.190.10">
    <property type="entry name" value="Periplasmic binding protein-like II"/>
    <property type="match status" value="2"/>
</dbReference>
<dbReference type="RefSeq" id="WP_120639887.1">
    <property type="nucleotide sequence ID" value="NZ_RAQU01000146.1"/>
</dbReference>
<evidence type="ECO:0000259" key="3">
    <source>
        <dbReference type="SMART" id="SM00062"/>
    </source>
</evidence>
<evidence type="ECO:0000313" key="7">
    <source>
        <dbReference type="Proteomes" id="UP000278036"/>
    </source>
</evidence>
<dbReference type="SUPFAM" id="SSF53850">
    <property type="entry name" value="Periplasmic binding protein-like II"/>
    <property type="match status" value="1"/>
</dbReference>
<evidence type="ECO:0000313" key="5">
    <source>
        <dbReference type="EMBL" id="RMI24702.1"/>
    </source>
</evidence>
<dbReference type="PANTHER" id="PTHR35936:SF17">
    <property type="entry name" value="ARGININE-BINDING EXTRACELLULAR PROTEIN ARTP"/>
    <property type="match status" value="1"/>
</dbReference>
<accession>A0A3A9J5N2</accession>
<dbReference type="EMBL" id="RAQU01000146">
    <property type="protein sequence ID" value="RKK02517.1"/>
    <property type="molecule type" value="Genomic_DNA"/>
</dbReference>
<sequence length="282" mass="30251">MRFTALACLLAAPLAFGLLPATASAQQPLRTAVDGTLAPHAFPKLDGGVQGFNVDLFTEVAKRMGRPITIDSASFSGLIPALSGGRYDFLAAPVTVTRERAENLLFTEGYLYTVFQFGIRKGSAPITNPDELKGKVVAVNKGSAYDAWAQQNAAKYGFTVQTYESQPDAVQAVVAGRAYATLGGNTAIRYAATRTLQLVPDFVVKETRAHWAAPFRKDSVALRDQVEGVLECMKKDGSIAKLSEKWFGVKPEADDAENVIFPGYGVPGLAGYDDKPHELNCG</sequence>
<dbReference type="Pfam" id="PF00497">
    <property type="entry name" value="SBP_bac_3"/>
    <property type="match status" value="1"/>
</dbReference>
<evidence type="ECO:0000313" key="4">
    <source>
        <dbReference type="EMBL" id="RKK02517.1"/>
    </source>
</evidence>
<feature type="chain" id="PRO_5017385521" evidence="2">
    <location>
        <begin position="26"/>
        <end position="282"/>
    </location>
</feature>
<dbReference type="SMART" id="SM00062">
    <property type="entry name" value="PBPb"/>
    <property type="match status" value="1"/>
</dbReference>
<organism evidence="4 7">
    <name type="scientific">Teichococcus wenyumeiae</name>
    <dbReference type="NCBI Taxonomy" id="2478470"/>
    <lineage>
        <taxon>Bacteria</taxon>
        <taxon>Pseudomonadati</taxon>
        <taxon>Pseudomonadota</taxon>
        <taxon>Alphaproteobacteria</taxon>
        <taxon>Acetobacterales</taxon>
        <taxon>Roseomonadaceae</taxon>
        <taxon>Roseomonas</taxon>
    </lineage>
</organism>
<name>A0A3A9J5N2_9PROT</name>
<evidence type="ECO:0000256" key="2">
    <source>
        <dbReference type="SAM" id="SignalP"/>
    </source>
</evidence>
<feature type="domain" description="Solute-binding protein family 3/N-terminal" evidence="3">
    <location>
        <begin position="28"/>
        <end position="250"/>
    </location>
</feature>
<dbReference type="Proteomes" id="UP000274097">
    <property type="component" value="Unassembled WGS sequence"/>
</dbReference>
<keyword evidence="6" id="KW-1185">Reference proteome</keyword>
<dbReference type="EMBL" id="RFLX01000007">
    <property type="protein sequence ID" value="RMI24702.1"/>
    <property type="molecule type" value="Genomic_DNA"/>
</dbReference>
<gene>
    <name evidence="4" type="ORF">D6Z83_19335</name>
    <name evidence="5" type="ORF">EBE87_11145</name>
</gene>
<protein>
    <submittedName>
        <fullName evidence="4">Polar amino acid ABC transporter substrate-binding protein</fullName>
    </submittedName>
</protein>
<dbReference type="Proteomes" id="UP000278036">
    <property type="component" value="Unassembled WGS sequence"/>
</dbReference>
<evidence type="ECO:0000313" key="6">
    <source>
        <dbReference type="Proteomes" id="UP000274097"/>
    </source>
</evidence>
<proteinExistence type="predicted"/>
<dbReference type="PANTHER" id="PTHR35936">
    <property type="entry name" value="MEMBRANE-BOUND LYTIC MUREIN TRANSGLYCOSYLASE F"/>
    <property type="match status" value="1"/>
</dbReference>
<evidence type="ECO:0000256" key="1">
    <source>
        <dbReference type="ARBA" id="ARBA00022729"/>
    </source>
</evidence>
<dbReference type="InParanoid" id="A0A3A9J5N2"/>
<reference evidence="4 7" key="1">
    <citation type="submission" date="2018-09" db="EMBL/GenBank/DDBJ databases">
        <title>Roseomonas sp. nov., isolated from feces of Tibetan antelopes in the Qinghai-Tibet plateau, China.</title>
        <authorList>
            <person name="Tian Z."/>
        </authorList>
    </citation>
    <scope>NUCLEOTIDE SEQUENCE [LARGE SCALE GENOMIC DNA]</scope>
    <source>
        <strain evidence="5 6">Z23</strain>
        <strain evidence="4 7">Z24</strain>
    </source>
</reference>
<dbReference type="OrthoDB" id="7248418at2"/>
<feature type="signal peptide" evidence="2">
    <location>
        <begin position="1"/>
        <end position="25"/>
    </location>
</feature>